<dbReference type="PROSITE" id="PS51387">
    <property type="entry name" value="FAD_PCMH"/>
    <property type="match status" value="1"/>
</dbReference>
<dbReference type="Pfam" id="PF04030">
    <property type="entry name" value="ALO"/>
    <property type="match status" value="1"/>
</dbReference>
<dbReference type="InterPro" id="IPR007173">
    <property type="entry name" value="ALO_C"/>
</dbReference>
<dbReference type="Pfam" id="PF01565">
    <property type="entry name" value="FAD_binding_4"/>
    <property type="match status" value="1"/>
</dbReference>
<dbReference type="InterPro" id="IPR016169">
    <property type="entry name" value="FAD-bd_PCMH_sub2"/>
</dbReference>
<protein>
    <submittedName>
        <fullName evidence="4">FAD-binding protein</fullName>
    </submittedName>
</protein>
<dbReference type="InterPro" id="IPR016171">
    <property type="entry name" value="Vanillyl_alc_oxidase_C-sub2"/>
</dbReference>
<evidence type="ECO:0000256" key="1">
    <source>
        <dbReference type="ARBA" id="ARBA00022630"/>
    </source>
</evidence>
<evidence type="ECO:0000256" key="2">
    <source>
        <dbReference type="ARBA" id="ARBA00023002"/>
    </source>
</evidence>
<evidence type="ECO:0000259" key="3">
    <source>
        <dbReference type="PROSITE" id="PS51387"/>
    </source>
</evidence>
<name>A0ABV7A392_9BACI</name>
<dbReference type="Gene3D" id="3.30.465.10">
    <property type="match status" value="1"/>
</dbReference>
<feature type="domain" description="FAD-binding PCMH-type" evidence="3">
    <location>
        <begin position="24"/>
        <end position="195"/>
    </location>
</feature>
<dbReference type="Proteomes" id="UP001595387">
    <property type="component" value="Unassembled WGS sequence"/>
</dbReference>
<comment type="caution">
    <text evidence="4">The sequence shown here is derived from an EMBL/GenBank/DDBJ whole genome shotgun (WGS) entry which is preliminary data.</text>
</comment>
<organism evidence="4 5">
    <name type="scientific">Virgibacillus sediminis</name>
    <dbReference type="NCBI Taxonomy" id="202260"/>
    <lineage>
        <taxon>Bacteria</taxon>
        <taxon>Bacillati</taxon>
        <taxon>Bacillota</taxon>
        <taxon>Bacilli</taxon>
        <taxon>Bacillales</taxon>
        <taxon>Bacillaceae</taxon>
        <taxon>Virgibacillus</taxon>
    </lineage>
</organism>
<proteinExistence type="predicted"/>
<dbReference type="PANTHER" id="PTHR43762">
    <property type="entry name" value="L-GULONOLACTONE OXIDASE"/>
    <property type="match status" value="1"/>
</dbReference>
<dbReference type="InterPro" id="IPR036318">
    <property type="entry name" value="FAD-bd_PCMH-like_sf"/>
</dbReference>
<dbReference type="EMBL" id="JBHRRZ010000007">
    <property type="protein sequence ID" value="MFC2947532.1"/>
    <property type="molecule type" value="Genomic_DNA"/>
</dbReference>
<dbReference type="PANTHER" id="PTHR43762:SF1">
    <property type="entry name" value="D-ARABINONO-1,4-LACTONE OXIDASE"/>
    <property type="match status" value="1"/>
</dbReference>
<sequence length="463" mass="51531">MINLHKGVMITVKPKKKQLAGWGNYPKESCYIYRPETLGELKGLIKDADVDSQIAYGLGRSYGDTALNKDSGVIGTDRLNHFLEFDEEKQTLTCEAGVSLADVIDVFLPRGYFPGVTPGTTYVTIGGAIANDVHGKNHHSDGSFSEYVLSFDLMIADGSIVTCSRTENEELFWATIGGIGLTGIILKATIQLIPVESSYIKATYEKARNLDDAFEKFIENDANFKYSVAWIDCLSTGDSLGRSVLMRGDHARADELPAKIKKPLGSPDKPGLKMPVNAPGIALNYWSISAFNQLYYSSYKDETKIVDAASFFHPLDSIEDWNKLYGKKGFVQYQAVFPKDREPKKGLRKVLERLTEEKRSSFLAVLKSSGAQNAGMLSFPMEGYTLALDIPIKDDGLFPFLKELDEIVLAHGGRVYLAKDAVLDADTFREMYPRWEEFLRVKQQVDPDGRFASSMSRRLGLTE</sequence>
<dbReference type="Gene3D" id="1.10.45.10">
    <property type="entry name" value="Vanillyl-alcohol Oxidase, Chain A, domain 4"/>
    <property type="match status" value="1"/>
</dbReference>
<evidence type="ECO:0000313" key="4">
    <source>
        <dbReference type="EMBL" id="MFC2947532.1"/>
    </source>
</evidence>
<dbReference type="InterPro" id="IPR010031">
    <property type="entry name" value="FAD_lactone_oxidase-like"/>
</dbReference>
<dbReference type="InterPro" id="IPR016166">
    <property type="entry name" value="FAD-bd_PCMH"/>
</dbReference>
<keyword evidence="2" id="KW-0560">Oxidoreductase</keyword>
<gene>
    <name evidence="4" type="ORF">ACFODW_04040</name>
</gene>
<dbReference type="RefSeq" id="WP_390303363.1">
    <property type="nucleotide sequence ID" value="NZ_JBHRRZ010000007.1"/>
</dbReference>
<dbReference type="SUPFAM" id="SSF56176">
    <property type="entry name" value="FAD-binding/transporter-associated domain-like"/>
    <property type="match status" value="1"/>
</dbReference>
<evidence type="ECO:0000313" key="5">
    <source>
        <dbReference type="Proteomes" id="UP001595387"/>
    </source>
</evidence>
<keyword evidence="1" id="KW-0285">Flavoprotein</keyword>
<dbReference type="InterPro" id="IPR006094">
    <property type="entry name" value="Oxid_FAD_bind_N"/>
</dbReference>
<accession>A0ABV7A392</accession>
<reference evidence="5" key="1">
    <citation type="journal article" date="2019" name="Int. J. Syst. Evol. Microbiol.">
        <title>The Global Catalogue of Microorganisms (GCM) 10K type strain sequencing project: providing services to taxonomists for standard genome sequencing and annotation.</title>
        <authorList>
            <consortium name="The Broad Institute Genomics Platform"/>
            <consortium name="The Broad Institute Genome Sequencing Center for Infectious Disease"/>
            <person name="Wu L."/>
            <person name="Ma J."/>
        </authorList>
    </citation>
    <scope>NUCLEOTIDE SEQUENCE [LARGE SCALE GENOMIC DNA]</scope>
    <source>
        <strain evidence="5">KCTC 13193</strain>
    </source>
</reference>
<keyword evidence="5" id="KW-1185">Reference proteome</keyword>